<evidence type="ECO:0000313" key="2">
    <source>
        <dbReference type="Proteomes" id="UP001177003"/>
    </source>
</evidence>
<gene>
    <name evidence="1" type="ORF">LSALG_LOCUS41452</name>
</gene>
<evidence type="ECO:0008006" key="3">
    <source>
        <dbReference type="Google" id="ProtNLM"/>
    </source>
</evidence>
<reference evidence="1" key="1">
    <citation type="submission" date="2023-04" db="EMBL/GenBank/DDBJ databases">
        <authorList>
            <person name="Vijverberg K."/>
            <person name="Xiong W."/>
            <person name="Schranz E."/>
        </authorList>
    </citation>
    <scope>NUCLEOTIDE SEQUENCE</scope>
</reference>
<proteinExistence type="predicted"/>
<keyword evidence="2" id="KW-1185">Reference proteome</keyword>
<evidence type="ECO:0000313" key="1">
    <source>
        <dbReference type="EMBL" id="CAI9302990.1"/>
    </source>
</evidence>
<protein>
    <recommendedName>
        <fullName evidence="3">RRM domain-containing protein</fullName>
    </recommendedName>
</protein>
<name>A0AA36A1R9_LACSI</name>
<organism evidence="1 2">
    <name type="scientific">Lactuca saligna</name>
    <name type="common">Willowleaf lettuce</name>
    <dbReference type="NCBI Taxonomy" id="75948"/>
    <lineage>
        <taxon>Eukaryota</taxon>
        <taxon>Viridiplantae</taxon>
        <taxon>Streptophyta</taxon>
        <taxon>Embryophyta</taxon>
        <taxon>Tracheophyta</taxon>
        <taxon>Spermatophyta</taxon>
        <taxon>Magnoliopsida</taxon>
        <taxon>eudicotyledons</taxon>
        <taxon>Gunneridae</taxon>
        <taxon>Pentapetalae</taxon>
        <taxon>asterids</taxon>
        <taxon>campanulids</taxon>
        <taxon>Asterales</taxon>
        <taxon>Asteraceae</taxon>
        <taxon>Cichorioideae</taxon>
        <taxon>Cichorieae</taxon>
        <taxon>Lactucinae</taxon>
        <taxon>Lactuca</taxon>
    </lineage>
</organism>
<dbReference type="PANTHER" id="PTHR45176:SF1">
    <property type="entry name" value="TRANSDUCIN FAMILY PROTEIN _ WD-40 REPEAT FAMILY PROTEIN-RELATED"/>
    <property type="match status" value="1"/>
</dbReference>
<accession>A0AA36A1R9</accession>
<dbReference type="PANTHER" id="PTHR45176">
    <property type="entry name" value="TRANSDUCIN FAMILY PROTEIN / WD-40 REPEAT FAMILY PROTEIN-RELATED"/>
    <property type="match status" value="1"/>
</dbReference>
<dbReference type="Proteomes" id="UP001177003">
    <property type="component" value="Chromosome 9"/>
</dbReference>
<dbReference type="EMBL" id="OX465085">
    <property type="protein sequence ID" value="CAI9302990.1"/>
    <property type="molecule type" value="Genomic_DNA"/>
</dbReference>
<sequence>MENLNPQRFAETNLLIWDRTLGLPLERSRRSLGLPATPNAIIEEDPIMWIGIAFLEKDSLFVVLVVLPESASKTHNTTGSGTTNGEILLFNVEHPIPIASRQREGVAFIQRSRSSRELVAYVNGDHEYVIFNPNSQEEEETYERKFKDTMEQGTDKIKKPKNKEVIPVKTERVEGISSEKQRVARTVVIGGLLNADMAEEVHSIARECGSVSSITYPLRKDETTYHGKDTWTDIKTKTKFRDMFVAPPTGSTVKSLRTGVMP</sequence>
<dbReference type="AlphaFoldDB" id="A0AA36A1R9"/>